<sequence length="100" mass="11411">MQPHVPALLRVEDLAKRIHKSIASIRSDVCRNPQALPPMCRQPGTKRLLWREEDVNRWLEKHVVSAISSPPPPVTAPRRRGRPTKVEQLARSGRQDRGRA</sequence>
<dbReference type="Proteomes" id="UP000269708">
    <property type="component" value="Unassembled WGS sequence"/>
</dbReference>
<protein>
    <submittedName>
        <fullName evidence="2">Uncharacterized protein</fullName>
    </submittedName>
</protein>
<comment type="caution">
    <text evidence="2">The sequence shown here is derived from an EMBL/GenBank/DDBJ whole genome shotgun (WGS) entry which is preliminary data.</text>
</comment>
<feature type="region of interest" description="Disordered" evidence="1">
    <location>
        <begin position="66"/>
        <end position="100"/>
    </location>
</feature>
<evidence type="ECO:0000313" key="2">
    <source>
        <dbReference type="EMBL" id="RPE82062.1"/>
    </source>
</evidence>
<dbReference type="AlphaFoldDB" id="A0A3N4VGA1"/>
<proteinExistence type="predicted"/>
<keyword evidence="3" id="KW-1185">Reference proteome</keyword>
<gene>
    <name evidence="2" type="ORF">EDC50_1268</name>
</gene>
<organism evidence="2 3">
    <name type="scientific">Vulcaniibacterium tengchongense</name>
    <dbReference type="NCBI Taxonomy" id="1273429"/>
    <lineage>
        <taxon>Bacteria</taxon>
        <taxon>Pseudomonadati</taxon>
        <taxon>Pseudomonadota</taxon>
        <taxon>Gammaproteobacteria</taxon>
        <taxon>Lysobacterales</taxon>
        <taxon>Lysobacteraceae</taxon>
        <taxon>Vulcaniibacterium</taxon>
    </lineage>
</organism>
<dbReference type="EMBL" id="RKQN01000001">
    <property type="protein sequence ID" value="RPE82062.1"/>
    <property type="molecule type" value="Genomic_DNA"/>
</dbReference>
<evidence type="ECO:0000256" key="1">
    <source>
        <dbReference type="SAM" id="MobiDB-lite"/>
    </source>
</evidence>
<name>A0A3N4VGA1_9GAMM</name>
<evidence type="ECO:0000313" key="3">
    <source>
        <dbReference type="Proteomes" id="UP000269708"/>
    </source>
</evidence>
<reference evidence="2 3" key="1">
    <citation type="submission" date="2018-11" db="EMBL/GenBank/DDBJ databases">
        <title>Genomic Encyclopedia of Type Strains, Phase IV (KMG-IV): sequencing the most valuable type-strain genomes for metagenomic binning, comparative biology and taxonomic classification.</title>
        <authorList>
            <person name="Goeker M."/>
        </authorList>
    </citation>
    <scope>NUCLEOTIDE SEQUENCE [LARGE SCALE GENOMIC DNA]</scope>
    <source>
        <strain evidence="2 3">DSM 25623</strain>
    </source>
</reference>
<accession>A0A3N4VGA1</accession>